<organism evidence="2 3">
    <name type="scientific">Leifsonia tongyongensis</name>
    <dbReference type="NCBI Taxonomy" id="1268043"/>
    <lineage>
        <taxon>Bacteria</taxon>
        <taxon>Bacillati</taxon>
        <taxon>Actinomycetota</taxon>
        <taxon>Actinomycetes</taxon>
        <taxon>Micrococcales</taxon>
        <taxon>Microbacteriaceae</taxon>
        <taxon>Leifsonia</taxon>
    </lineage>
</organism>
<dbReference type="PANTHER" id="PTHR43433:SF5">
    <property type="entry name" value="AB HYDROLASE-1 DOMAIN-CONTAINING PROTEIN"/>
    <property type="match status" value="1"/>
</dbReference>
<accession>A0A6L9XVL0</accession>
<dbReference type="Gene3D" id="3.40.50.1820">
    <property type="entry name" value="alpha/beta hydrolase"/>
    <property type="match status" value="1"/>
</dbReference>
<gene>
    <name evidence="2" type="ORF">G3T36_06265</name>
</gene>
<evidence type="ECO:0000313" key="3">
    <source>
        <dbReference type="Proteomes" id="UP000474967"/>
    </source>
</evidence>
<comment type="caution">
    <text evidence="2">The sequence shown here is derived from an EMBL/GenBank/DDBJ whole genome shotgun (WGS) entry which is preliminary data.</text>
</comment>
<dbReference type="PANTHER" id="PTHR43433">
    <property type="entry name" value="HYDROLASE, ALPHA/BETA FOLD FAMILY PROTEIN"/>
    <property type="match status" value="1"/>
</dbReference>
<dbReference type="InterPro" id="IPR000073">
    <property type="entry name" value="AB_hydrolase_1"/>
</dbReference>
<evidence type="ECO:0000313" key="2">
    <source>
        <dbReference type="EMBL" id="NEN05471.1"/>
    </source>
</evidence>
<feature type="domain" description="AB hydrolase-1" evidence="1">
    <location>
        <begin position="35"/>
        <end position="236"/>
    </location>
</feature>
<dbReference type="InterPro" id="IPR029058">
    <property type="entry name" value="AB_hydrolase_fold"/>
</dbReference>
<proteinExistence type="predicted"/>
<dbReference type="RefSeq" id="WP_163288682.1">
    <property type="nucleotide sequence ID" value="NZ_JAAGWY010000001.1"/>
</dbReference>
<dbReference type="SUPFAM" id="SSF53474">
    <property type="entry name" value="alpha/beta-Hydrolases"/>
    <property type="match status" value="1"/>
</dbReference>
<keyword evidence="3" id="KW-1185">Reference proteome</keyword>
<dbReference type="EMBL" id="JAAGWY010000001">
    <property type="protein sequence ID" value="NEN05471.1"/>
    <property type="molecule type" value="Genomic_DNA"/>
</dbReference>
<protein>
    <submittedName>
        <fullName evidence="2">Alpha/beta hydrolase</fullName>
    </submittedName>
</protein>
<dbReference type="GO" id="GO:0016787">
    <property type="term" value="F:hydrolase activity"/>
    <property type="evidence" value="ECO:0007669"/>
    <property type="project" value="UniProtKB-KW"/>
</dbReference>
<dbReference type="InterPro" id="IPR050471">
    <property type="entry name" value="AB_hydrolase"/>
</dbReference>
<dbReference type="AlphaFoldDB" id="A0A6L9XVL0"/>
<keyword evidence="2" id="KW-0378">Hydrolase</keyword>
<dbReference type="Proteomes" id="UP000474967">
    <property type="component" value="Unassembled WGS sequence"/>
</dbReference>
<reference evidence="2 3" key="1">
    <citation type="journal article" date="2014" name="J. Microbiol.">
        <title>Diaminobutyricibacter tongyongensis gen. nov., sp. nov. and Homoserinibacter gongjuensis gen. nov., sp. nov. belong to the family Microbacteriaceae.</title>
        <authorList>
            <person name="Kim S.J."/>
            <person name="Ahn J.H."/>
            <person name="Weon H.Y."/>
            <person name="Hamada M."/>
            <person name="Suzuki K."/>
            <person name="Kwon S.W."/>
        </authorList>
    </citation>
    <scope>NUCLEOTIDE SEQUENCE [LARGE SCALE GENOMIC DNA]</scope>
    <source>
        <strain evidence="2 3">NBRC 108724</strain>
    </source>
</reference>
<evidence type="ECO:0000259" key="1">
    <source>
        <dbReference type="Pfam" id="PF12697"/>
    </source>
</evidence>
<name>A0A6L9XVL0_9MICO</name>
<sequence length="251" mass="26123">MAETVTSADGSTIAYEVQGSGPTLLVIGGAFSTRQSAAAVLPNLTPHFTVVAFDRRGRGDSTDASNPPPYEREREIEDVRVLLDAVGDDAFVYGHSSGAALAFEAAAAGASIARVAGYEAPYIAQSEPTEQVAAALAAGDRERATELFLVTTGNDPATMRDTPWWPGLVAVAHTLPYEFALVDAGVPVERFATIRIPSLVLDGGASPAWVAEAASALAASIPGATRHTLPGQTHGVSYEVLTPVLEEFFLG</sequence>
<dbReference type="Pfam" id="PF12697">
    <property type="entry name" value="Abhydrolase_6"/>
    <property type="match status" value="1"/>
</dbReference>